<reference evidence="9" key="2">
    <citation type="journal article" date="2021" name="PeerJ">
        <title>Extensive microbial diversity within the chicken gut microbiome revealed by metagenomics and culture.</title>
        <authorList>
            <person name="Gilroy R."/>
            <person name="Ravi A."/>
            <person name="Getino M."/>
            <person name="Pursley I."/>
            <person name="Horton D.L."/>
            <person name="Alikhan N.F."/>
            <person name="Baker D."/>
            <person name="Gharbi K."/>
            <person name="Hall N."/>
            <person name="Watson M."/>
            <person name="Adriaenssens E.M."/>
            <person name="Foster-Nyarko E."/>
            <person name="Jarju S."/>
            <person name="Secka A."/>
            <person name="Antonio M."/>
            <person name="Oren A."/>
            <person name="Chaudhuri R.R."/>
            <person name="La Ragione R."/>
            <person name="Hildebrand F."/>
            <person name="Pallen M.J."/>
        </authorList>
    </citation>
    <scope>NUCLEOTIDE SEQUENCE</scope>
    <source>
        <strain evidence="9">ChiHjej12B11-7776</strain>
    </source>
</reference>
<reference evidence="9" key="1">
    <citation type="submission" date="2020-10" db="EMBL/GenBank/DDBJ databases">
        <authorList>
            <person name="Gilroy R."/>
        </authorList>
    </citation>
    <scope>NUCLEOTIDE SEQUENCE</scope>
    <source>
        <strain evidence="9">ChiHjej12B11-7776</strain>
    </source>
</reference>
<dbReference type="GO" id="GO:0004309">
    <property type="term" value="F:exopolyphosphatase activity"/>
    <property type="evidence" value="ECO:0007669"/>
    <property type="project" value="TreeGrafter"/>
</dbReference>
<evidence type="ECO:0000256" key="4">
    <source>
        <dbReference type="ARBA" id="ARBA00022723"/>
    </source>
</evidence>
<feature type="binding site" evidence="7">
    <location>
        <position position="95"/>
    </location>
    <ligand>
        <name>a divalent metal cation</name>
        <dbReference type="ChEBI" id="CHEBI:60240"/>
    </ligand>
</feature>
<dbReference type="NCBIfam" id="TIGR00087">
    <property type="entry name" value="surE"/>
    <property type="match status" value="1"/>
</dbReference>
<dbReference type="InterPro" id="IPR036523">
    <property type="entry name" value="SurE-like_sf"/>
</dbReference>
<dbReference type="Proteomes" id="UP000886852">
    <property type="component" value="Unassembled WGS sequence"/>
</dbReference>
<proteinExistence type="inferred from homology"/>
<keyword evidence="4 7" id="KW-0479">Metal-binding</keyword>
<gene>
    <name evidence="7 9" type="primary">surE</name>
    <name evidence="9" type="ORF">IAC72_05610</name>
</gene>
<feature type="binding site" evidence="7">
    <location>
        <position position="9"/>
    </location>
    <ligand>
        <name>a divalent metal cation</name>
        <dbReference type="ChEBI" id="CHEBI:60240"/>
    </ligand>
</feature>
<comment type="caution">
    <text evidence="9">The sequence shown here is derived from an EMBL/GenBank/DDBJ whole genome shotgun (WGS) entry which is preliminary data.</text>
</comment>
<organism evidence="9 10">
    <name type="scientific">Candidatus Fimimonas merdipullorum</name>
    <dbReference type="NCBI Taxonomy" id="2840822"/>
    <lineage>
        <taxon>Bacteria</taxon>
        <taxon>Pseudomonadati</taxon>
        <taxon>Myxococcota</taxon>
        <taxon>Myxococcia</taxon>
        <taxon>Myxococcales</taxon>
        <taxon>Cystobacterineae</taxon>
        <taxon>Myxococcaceae</taxon>
        <taxon>Myxococcaceae incertae sedis</taxon>
        <taxon>Candidatus Fimimonas</taxon>
    </lineage>
</organism>
<accession>A0A9D1SQW4</accession>
<dbReference type="GO" id="GO:0046872">
    <property type="term" value="F:metal ion binding"/>
    <property type="evidence" value="ECO:0007669"/>
    <property type="project" value="UniProtKB-UniRule"/>
</dbReference>
<protein>
    <recommendedName>
        <fullName evidence="7">5'-nucleotidase SurE</fullName>
        <ecNumber evidence="7">3.1.3.5</ecNumber>
    </recommendedName>
    <alternativeName>
        <fullName evidence="7">Nucleoside 5'-monophosphate phosphohydrolase</fullName>
    </alternativeName>
</protein>
<evidence type="ECO:0000256" key="3">
    <source>
        <dbReference type="ARBA" id="ARBA00022490"/>
    </source>
</evidence>
<comment type="function">
    <text evidence="7">Nucleotidase that shows phosphatase activity on nucleoside 5'-monophosphates.</text>
</comment>
<keyword evidence="5 7" id="KW-0547">Nucleotide-binding</keyword>
<keyword evidence="3 7" id="KW-0963">Cytoplasm</keyword>
<dbReference type="HAMAP" id="MF_00060">
    <property type="entry name" value="SurE"/>
    <property type="match status" value="1"/>
</dbReference>
<dbReference type="InterPro" id="IPR002828">
    <property type="entry name" value="SurE-like_Pase/nucleotidase"/>
</dbReference>
<dbReference type="InterPro" id="IPR030048">
    <property type="entry name" value="SurE"/>
</dbReference>
<evidence type="ECO:0000313" key="10">
    <source>
        <dbReference type="Proteomes" id="UP000886852"/>
    </source>
</evidence>
<evidence type="ECO:0000256" key="5">
    <source>
        <dbReference type="ARBA" id="ARBA00022741"/>
    </source>
</evidence>
<dbReference type="EMBL" id="DVOC01000101">
    <property type="protein sequence ID" value="HIU91466.1"/>
    <property type="molecule type" value="Genomic_DNA"/>
</dbReference>
<comment type="similarity">
    <text evidence="2 7">Belongs to the SurE nucleotidase family.</text>
</comment>
<evidence type="ECO:0000256" key="6">
    <source>
        <dbReference type="ARBA" id="ARBA00022801"/>
    </source>
</evidence>
<dbReference type="GO" id="GO:0000166">
    <property type="term" value="F:nucleotide binding"/>
    <property type="evidence" value="ECO:0007669"/>
    <property type="project" value="UniProtKB-KW"/>
</dbReference>
<evidence type="ECO:0000256" key="7">
    <source>
        <dbReference type="HAMAP-Rule" id="MF_00060"/>
    </source>
</evidence>
<dbReference type="SUPFAM" id="SSF64167">
    <property type="entry name" value="SurE-like"/>
    <property type="match status" value="1"/>
</dbReference>
<evidence type="ECO:0000256" key="1">
    <source>
        <dbReference type="ARBA" id="ARBA00000815"/>
    </source>
</evidence>
<dbReference type="GO" id="GO:0005737">
    <property type="term" value="C:cytoplasm"/>
    <property type="evidence" value="ECO:0007669"/>
    <property type="project" value="UniProtKB-SubCell"/>
</dbReference>
<sequence>MKILVTNDDGILSEGLALLTRQAAKLGETWVAAPTAQQSGKSHAINIHEPISVEERRLGLGERAAFAVGSTPVDCVRFATLGLKIKFDLILSGINRGYNLGEDILYSGTVGALFEGALQNTPSVAFSAEYTSFKPAEGCLERIFDFLLGNKLFEHNLAYNVNIPPQAGEIVITRQGGAYFSDEWQNVGGGLWKQEGFCVHKNTHDISLDTDATVDGFITVTPMTTDRSDRATWEKLRARFGGAK</sequence>
<comment type="catalytic activity">
    <reaction evidence="1 7">
        <text>a ribonucleoside 5'-phosphate + H2O = a ribonucleoside + phosphate</text>
        <dbReference type="Rhea" id="RHEA:12484"/>
        <dbReference type="ChEBI" id="CHEBI:15377"/>
        <dbReference type="ChEBI" id="CHEBI:18254"/>
        <dbReference type="ChEBI" id="CHEBI:43474"/>
        <dbReference type="ChEBI" id="CHEBI:58043"/>
        <dbReference type="EC" id="3.1.3.5"/>
    </reaction>
</comment>
<evidence type="ECO:0000259" key="8">
    <source>
        <dbReference type="Pfam" id="PF01975"/>
    </source>
</evidence>
<dbReference type="Pfam" id="PF01975">
    <property type="entry name" value="SurE"/>
    <property type="match status" value="1"/>
</dbReference>
<feature type="domain" description="Survival protein SurE-like phosphatase/nucleotidase" evidence="8">
    <location>
        <begin position="3"/>
        <end position="179"/>
    </location>
</feature>
<dbReference type="PANTHER" id="PTHR30457">
    <property type="entry name" value="5'-NUCLEOTIDASE SURE"/>
    <property type="match status" value="1"/>
</dbReference>
<dbReference type="PANTHER" id="PTHR30457:SF12">
    <property type="entry name" value="5'_3'-NUCLEOTIDASE SURE"/>
    <property type="match status" value="1"/>
</dbReference>
<comment type="subcellular location">
    <subcellularLocation>
        <location evidence="7">Cytoplasm</location>
    </subcellularLocation>
</comment>
<comment type="cofactor">
    <cofactor evidence="7">
        <name>a divalent metal cation</name>
        <dbReference type="ChEBI" id="CHEBI:60240"/>
    </cofactor>
    <text evidence="7">Binds 1 divalent metal cation per subunit.</text>
</comment>
<dbReference type="EC" id="3.1.3.5" evidence="7"/>
<evidence type="ECO:0000256" key="2">
    <source>
        <dbReference type="ARBA" id="ARBA00011062"/>
    </source>
</evidence>
<evidence type="ECO:0000313" key="9">
    <source>
        <dbReference type="EMBL" id="HIU91466.1"/>
    </source>
</evidence>
<keyword evidence="6 7" id="KW-0378">Hydrolase</keyword>
<dbReference type="Gene3D" id="3.40.1210.10">
    <property type="entry name" value="Survival protein SurE-like phosphatase/nucleotidase"/>
    <property type="match status" value="1"/>
</dbReference>
<feature type="binding site" evidence="7">
    <location>
        <position position="8"/>
    </location>
    <ligand>
        <name>a divalent metal cation</name>
        <dbReference type="ChEBI" id="CHEBI:60240"/>
    </ligand>
</feature>
<dbReference type="AlphaFoldDB" id="A0A9D1SQW4"/>
<name>A0A9D1SQW4_9BACT</name>
<dbReference type="GO" id="GO:0008254">
    <property type="term" value="F:3'-nucleotidase activity"/>
    <property type="evidence" value="ECO:0007669"/>
    <property type="project" value="TreeGrafter"/>
</dbReference>
<feature type="binding site" evidence="7">
    <location>
        <position position="39"/>
    </location>
    <ligand>
        <name>a divalent metal cation</name>
        <dbReference type="ChEBI" id="CHEBI:60240"/>
    </ligand>
</feature>
<dbReference type="GO" id="GO:0008253">
    <property type="term" value="F:5'-nucleotidase activity"/>
    <property type="evidence" value="ECO:0007669"/>
    <property type="project" value="UniProtKB-UniRule"/>
</dbReference>